<sequence length="351" mass="39233">MARHFMLHLLWLGVKVNEEKSAVFLSPKFVLGPGSVNFKYYFNVDFPRGHIAIKGFSVEVVDESGNSVPLYETYLHHWVAVRYYALKDAEMPEKNDPDQLHLIIVKNSGVCNNIVQYFGPSESRKNTLHLPDPYGIEDEYGQPLPPGYAGGLQCYYDDTTCKSREGFTGNKRRFYLRYTVKWVNWEESICPVRIYIFDITYTAIKGNHSEAVCQVEYDIEACDSTGVDRDVICVENKKTSVVLPTGGYLIYGVAHQHFGGIGSALYGEDGRLICTSMPVYGDGVEAGNKDGYLVGMSTCYPQPGSVKILDGETLVFESNYSSSSKHTGVMGYFYILVSDQLPKSLPMSIVA</sequence>
<dbReference type="OMA" id="WIVERFY"/>
<dbReference type="EMBL" id="CM010717">
    <property type="protein sequence ID" value="RZC53783.1"/>
    <property type="molecule type" value="Genomic_DNA"/>
</dbReference>
<name>A0A4Y7IY16_PAPSO</name>
<protein>
    <recommendedName>
        <fullName evidence="3">Stress up-regulated Nod 19 protein</fullName>
    </recommendedName>
</protein>
<gene>
    <name evidence="1" type="ORF">C5167_012644</name>
</gene>
<organism evidence="1 2">
    <name type="scientific">Papaver somniferum</name>
    <name type="common">Opium poppy</name>
    <dbReference type="NCBI Taxonomy" id="3469"/>
    <lineage>
        <taxon>Eukaryota</taxon>
        <taxon>Viridiplantae</taxon>
        <taxon>Streptophyta</taxon>
        <taxon>Embryophyta</taxon>
        <taxon>Tracheophyta</taxon>
        <taxon>Spermatophyta</taxon>
        <taxon>Magnoliopsida</taxon>
        <taxon>Ranunculales</taxon>
        <taxon>Papaveraceae</taxon>
        <taxon>Papaveroideae</taxon>
        <taxon>Papaver</taxon>
    </lineage>
</organism>
<dbReference type="Gramene" id="RZC53783">
    <property type="protein sequence ID" value="RZC53783"/>
    <property type="gene ID" value="C5167_012644"/>
</dbReference>
<proteinExistence type="predicted"/>
<evidence type="ECO:0008006" key="3">
    <source>
        <dbReference type="Google" id="ProtNLM"/>
    </source>
</evidence>
<evidence type="ECO:0000313" key="1">
    <source>
        <dbReference type="EMBL" id="RZC53783.1"/>
    </source>
</evidence>
<dbReference type="STRING" id="3469.A0A4Y7IY16"/>
<dbReference type="InterPro" id="IPR011692">
    <property type="entry name" value="Stress_up-reg_Nod19"/>
</dbReference>
<dbReference type="PANTHER" id="PTHR33390:SF1">
    <property type="entry name" value="STRESS UP-REGULATED NOD 19 PROTEIN"/>
    <property type="match status" value="1"/>
</dbReference>
<dbReference type="PANTHER" id="PTHR33390">
    <property type="entry name" value="STRESS UP-REGULATED NOD 19 PROTEIN"/>
    <property type="match status" value="1"/>
</dbReference>
<dbReference type="Pfam" id="PF07712">
    <property type="entry name" value="SURNod19"/>
    <property type="match status" value="1"/>
</dbReference>
<dbReference type="AlphaFoldDB" id="A0A4Y7IY16"/>
<keyword evidence="2" id="KW-1185">Reference proteome</keyword>
<accession>A0A4Y7IY16</accession>
<reference evidence="1 2" key="1">
    <citation type="journal article" date="2018" name="Science">
        <title>The opium poppy genome and morphinan production.</title>
        <authorList>
            <person name="Guo L."/>
            <person name="Winzer T."/>
            <person name="Yang X."/>
            <person name="Li Y."/>
            <person name="Ning Z."/>
            <person name="He Z."/>
            <person name="Teodor R."/>
            <person name="Lu Y."/>
            <person name="Bowser T.A."/>
            <person name="Graham I.A."/>
            <person name="Ye K."/>
        </authorList>
    </citation>
    <scope>NUCLEOTIDE SEQUENCE [LARGE SCALE GENOMIC DNA]</scope>
    <source>
        <strain evidence="2">cv. HN1</strain>
        <tissue evidence="1">Leaves</tissue>
    </source>
</reference>
<dbReference type="Proteomes" id="UP000316621">
    <property type="component" value="Chromosome 3"/>
</dbReference>
<evidence type="ECO:0000313" key="2">
    <source>
        <dbReference type="Proteomes" id="UP000316621"/>
    </source>
</evidence>